<dbReference type="AlphaFoldDB" id="Q47YF2"/>
<gene>
    <name evidence="1" type="ordered locus">CPS_3494</name>
</gene>
<organism evidence="1 2">
    <name type="scientific">Colwellia psychrerythraea (strain 34H / ATCC BAA-681)</name>
    <name type="common">Vibrio psychroerythus</name>
    <dbReference type="NCBI Taxonomy" id="167879"/>
    <lineage>
        <taxon>Bacteria</taxon>
        <taxon>Pseudomonadati</taxon>
        <taxon>Pseudomonadota</taxon>
        <taxon>Gammaproteobacteria</taxon>
        <taxon>Alteromonadales</taxon>
        <taxon>Colwelliaceae</taxon>
        <taxon>Colwellia</taxon>
    </lineage>
</organism>
<dbReference type="KEGG" id="cps:CPS_3494"/>
<evidence type="ECO:0000313" key="1">
    <source>
        <dbReference type="EMBL" id="AAZ28082.1"/>
    </source>
</evidence>
<evidence type="ECO:0000313" key="2">
    <source>
        <dbReference type="Proteomes" id="UP000000547"/>
    </source>
</evidence>
<dbReference type="STRING" id="167879.CPS_3494"/>
<dbReference type="Proteomes" id="UP000000547">
    <property type="component" value="Chromosome"/>
</dbReference>
<dbReference type="HOGENOM" id="CLU_3402973_0_0_6"/>
<reference evidence="1" key="1">
    <citation type="journal article" date="2005" name="Proc. Natl. Acad. Sci. U.S.A.">
        <title>The psychrophilic lifestyle as revealed by the genome sequence of Colwellia psychrerythraea 34H through genomic and proteomic analyses.</title>
        <authorList>
            <person name="Methe B.A."/>
            <person name="Nelson K.E."/>
            <person name="Deming J.W."/>
            <person name="Momen B."/>
            <person name="Melamud E."/>
            <person name="Zhang X."/>
            <person name="Moult J."/>
            <person name="Madupu R."/>
            <person name="Nelson W.C."/>
            <person name="Dodson R.J."/>
            <person name="Brinkac L.M."/>
            <person name="Daugherty S.C."/>
            <person name="Durkin A.S."/>
            <person name="DeBoy R.T."/>
            <person name="Kolonay J.F."/>
            <person name="Sullivan S.A."/>
            <person name="Zhou L."/>
            <person name="Davidsen T.M."/>
            <person name="Wu M."/>
            <person name="Huston A.L."/>
            <person name="Lewis M."/>
            <person name="Weaver B."/>
            <person name="Weidman J.F."/>
            <person name="Khouri H."/>
            <person name="Utterback T.R."/>
            <person name="Feldblyum T.V."/>
            <person name="Fraser C.M."/>
        </authorList>
    </citation>
    <scope>NUCLEOTIDE SEQUENCE [LARGE SCALE GENOMIC DNA]</scope>
    <source>
        <strain evidence="1">34H</strain>
    </source>
</reference>
<sequence>MYDLFVRTVSIELKAQSDHNSYGTLGAIAP</sequence>
<proteinExistence type="predicted"/>
<name>Q47YF2_COLP3</name>
<protein>
    <submittedName>
        <fullName evidence="1">Uncharacterized protein</fullName>
    </submittedName>
</protein>
<dbReference type="EMBL" id="CP000083">
    <property type="protein sequence ID" value="AAZ28082.1"/>
    <property type="molecule type" value="Genomic_DNA"/>
</dbReference>
<accession>Q47YF2</accession>